<evidence type="ECO:0000256" key="4">
    <source>
        <dbReference type="ARBA" id="ARBA00023224"/>
    </source>
</evidence>
<dbReference type="SUPFAM" id="SSF52540">
    <property type="entry name" value="P-loop containing nucleoside triphosphate hydrolases"/>
    <property type="match status" value="1"/>
</dbReference>
<dbReference type="GO" id="GO:0005834">
    <property type="term" value="C:heterotrimeric G-protein complex"/>
    <property type="evidence" value="ECO:0007669"/>
    <property type="project" value="TreeGrafter"/>
</dbReference>
<feature type="binding site" evidence="5">
    <location>
        <position position="80"/>
    </location>
    <ligand>
        <name>GTP</name>
        <dbReference type="ChEBI" id="CHEBI:37565"/>
    </ligand>
</feature>
<name>A0A9X6RPJ7_HYPEX</name>
<reference evidence="7" key="1">
    <citation type="submission" date="2017-01" db="EMBL/GenBank/DDBJ databases">
        <title>Comparative genomics of anhydrobiosis in the tardigrade Hypsibius dujardini.</title>
        <authorList>
            <person name="Yoshida Y."/>
            <person name="Koutsovoulos G."/>
            <person name="Laetsch D."/>
            <person name="Stevens L."/>
            <person name="Kumar S."/>
            <person name="Horikawa D."/>
            <person name="Ishino K."/>
            <person name="Komine S."/>
            <person name="Tomita M."/>
            <person name="Blaxter M."/>
            <person name="Arakawa K."/>
        </authorList>
    </citation>
    <scope>NUCLEOTIDE SEQUENCE [LARGE SCALE GENOMIC DNA]</scope>
    <source>
        <strain evidence="7">Z151</strain>
    </source>
</reference>
<dbReference type="InterPro" id="IPR001019">
    <property type="entry name" value="Gprotein_alpha_su"/>
</dbReference>
<proteinExistence type="predicted"/>
<dbReference type="PROSITE" id="PS51882">
    <property type="entry name" value="G_ALPHA"/>
    <property type="match status" value="1"/>
</dbReference>
<dbReference type="InterPro" id="IPR027417">
    <property type="entry name" value="P-loop_NTPase"/>
</dbReference>
<evidence type="ECO:0000313" key="7">
    <source>
        <dbReference type="Proteomes" id="UP000192578"/>
    </source>
</evidence>
<evidence type="ECO:0000256" key="1">
    <source>
        <dbReference type="ARBA" id="ARBA00022723"/>
    </source>
</evidence>
<keyword evidence="4" id="KW-0807">Transducer</keyword>
<dbReference type="GO" id="GO:0007188">
    <property type="term" value="P:adenylate cyclase-modulating G protein-coupled receptor signaling pathway"/>
    <property type="evidence" value="ECO:0007669"/>
    <property type="project" value="TreeGrafter"/>
</dbReference>
<dbReference type="Pfam" id="PF00503">
    <property type="entry name" value="G-alpha"/>
    <property type="match status" value="1"/>
</dbReference>
<dbReference type="PANTHER" id="PTHR10218:SF360">
    <property type="entry name" value="GUANINE NUCLEOTIDE-BINDING PROTEIN SUBUNIT ALPHA HOMOLOG"/>
    <property type="match status" value="1"/>
</dbReference>
<dbReference type="FunFam" id="3.40.50.300:FF:000692">
    <property type="entry name" value="Guanine nucleotide-binding protein subunit alpha"/>
    <property type="match status" value="1"/>
</dbReference>
<dbReference type="GO" id="GO:0003924">
    <property type="term" value="F:GTPase activity"/>
    <property type="evidence" value="ECO:0007669"/>
    <property type="project" value="InterPro"/>
</dbReference>
<evidence type="ECO:0000313" key="6">
    <source>
        <dbReference type="EMBL" id="OWA55548.1"/>
    </source>
</evidence>
<dbReference type="Proteomes" id="UP000192578">
    <property type="component" value="Unassembled WGS sequence"/>
</dbReference>
<dbReference type="GO" id="GO:0005737">
    <property type="term" value="C:cytoplasm"/>
    <property type="evidence" value="ECO:0007669"/>
    <property type="project" value="TreeGrafter"/>
</dbReference>
<evidence type="ECO:0000256" key="5">
    <source>
        <dbReference type="PIRSR" id="PIRSR601019-1"/>
    </source>
</evidence>
<keyword evidence="7" id="KW-1185">Reference proteome</keyword>
<dbReference type="Gene3D" id="3.40.50.300">
    <property type="entry name" value="P-loop containing nucleotide triphosphate hydrolases"/>
    <property type="match status" value="1"/>
</dbReference>
<comment type="caution">
    <text evidence="6">The sequence shown here is derived from an EMBL/GenBank/DDBJ whole genome shotgun (WGS) entry which is preliminary data.</text>
</comment>
<dbReference type="PANTHER" id="PTHR10218">
    <property type="entry name" value="GTP-BINDING PROTEIN ALPHA SUBUNIT"/>
    <property type="match status" value="1"/>
</dbReference>
<dbReference type="GO" id="GO:0005525">
    <property type="term" value="F:GTP binding"/>
    <property type="evidence" value="ECO:0007669"/>
    <property type="project" value="UniProtKB-KW"/>
</dbReference>
<dbReference type="EMBL" id="MTYJ01000947">
    <property type="protein sequence ID" value="OWA55548.1"/>
    <property type="molecule type" value="Genomic_DNA"/>
</dbReference>
<dbReference type="OrthoDB" id="5817230at2759"/>
<accession>A0A9X6RPJ7</accession>
<dbReference type="GO" id="GO:0001664">
    <property type="term" value="F:G protein-coupled receptor binding"/>
    <property type="evidence" value="ECO:0007669"/>
    <property type="project" value="TreeGrafter"/>
</dbReference>
<dbReference type="AlphaFoldDB" id="A0A9X6RPJ7"/>
<feature type="binding site" evidence="5">
    <location>
        <begin position="23"/>
        <end position="26"/>
    </location>
    <ligand>
        <name>GTP</name>
        <dbReference type="ChEBI" id="CHEBI:37565"/>
    </ligand>
</feature>
<organism evidence="6 7">
    <name type="scientific">Hypsibius exemplaris</name>
    <name type="common">Freshwater tardigrade</name>
    <dbReference type="NCBI Taxonomy" id="2072580"/>
    <lineage>
        <taxon>Eukaryota</taxon>
        <taxon>Metazoa</taxon>
        <taxon>Ecdysozoa</taxon>
        <taxon>Tardigrada</taxon>
        <taxon>Eutardigrada</taxon>
        <taxon>Parachela</taxon>
        <taxon>Hypsibioidea</taxon>
        <taxon>Hypsibiidae</taxon>
        <taxon>Hypsibius</taxon>
    </lineage>
</organism>
<dbReference type="GO" id="GO:0031683">
    <property type="term" value="F:G-protein beta/gamma-subunit complex binding"/>
    <property type="evidence" value="ECO:0007669"/>
    <property type="project" value="InterPro"/>
</dbReference>
<evidence type="ECO:0000256" key="2">
    <source>
        <dbReference type="ARBA" id="ARBA00022741"/>
    </source>
</evidence>
<evidence type="ECO:0000256" key="3">
    <source>
        <dbReference type="ARBA" id="ARBA00023134"/>
    </source>
</evidence>
<gene>
    <name evidence="6" type="ORF">BV898_19932</name>
</gene>
<dbReference type="GO" id="GO:0046872">
    <property type="term" value="F:metal ion binding"/>
    <property type="evidence" value="ECO:0007669"/>
    <property type="project" value="UniProtKB-KW"/>
</dbReference>
<keyword evidence="2 5" id="KW-0547">Nucleotide-binding</keyword>
<keyword evidence="3 5" id="KW-0342">GTP-binding</keyword>
<sequence length="118" mass="13895">MTLFRMIVKEKAFSNSNVILCLNKLDLFEHEIDAYELRDYFDDYNGPARVALSTKEFILEKYRTCNEEPHRSFFHHFFCAVDTEQFQKVFVTVLYRVIRYTTAQCALNMATCNGSTPI</sequence>
<protein>
    <submittedName>
        <fullName evidence="6">G protein alpha q subunit</fullName>
    </submittedName>
</protein>
<keyword evidence="1" id="KW-0479">Metal-binding</keyword>